<dbReference type="AlphaFoldDB" id="A0A0G0T509"/>
<dbReference type="EMBL" id="LBYA01000024">
    <property type="protein sequence ID" value="KKR42190.1"/>
    <property type="molecule type" value="Genomic_DNA"/>
</dbReference>
<comment type="caution">
    <text evidence="2">The sequence shown here is derived from an EMBL/GenBank/DDBJ whole genome shotgun (WGS) entry which is preliminary data.</text>
</comment>
<reference evidence="2 3" key="1">
    <citation type="journal article" date="2015" name="Nature">
        <title>rRNA introns, odd ribosomes, and small enigmatic genomes across a large radiation of phyla.</title>
        <authorList>
            <person name="Brown C.T."/>
            <person name="Hug L.A."/>
            <person name="Thomas B.C."/>
            <person name="Sharon I."/>
            <person name="Castelle C.J."/>
            <person name="Singh A."/>
            <person name="Wilkins M.J."/>
            <person name="Williams K.H."/>
            <person name="Banfield J.F."/>
        </authorList>
    </citation>
    <scope>NUCLEOTIDE SEQUENCE [LARGE SCALE GENOMIC DNA]</scope>
</reference>
<feature type="transmembrane region" description="Helical" evidence="1">
    <location>
        <begin position="36"/>
        <end position="59"/>
    </location>
</feature>
<evidence type="ECO:0000256" key="1">
    <source>
        <dbReference type="SAM" id="Phobius"/>
    </source>
</evidence>
<sequence length="69" mass="7565">MSANDPQILYMILVVPCLFGLTLVGEGVNKLVREEANGLVSIIFGFLFIGLVIFAYFFFSSFLVTNVGV</sequence>
<feature type="transmembrane region" description="Helical" evidence="1">
    <location>
        <begin position="6"/>
        <end position="24"/>
    </location>
</feature>
<evidence type="ECO:0000313" key="3">
    <source>
        <dbReference type="Proteomes" id="UP000034215"/>
    </source>
</evidence>
<accession>A0A0G0T509</accession>
<gene>
    <name evidence="2" type="ORF">UT76_C0024G0008</name>
</gene>
<keyword evidence="1" id="KW-1133">Transmembrane helix</keyword>
<name>A0A0G0T509_9BACT</name>
<keyword evidence="1" id="KW-0472">Membrane</keyword>
<dbReference type="Proteomes" id="UP000034215">
    <property type="component" value="Unassembled WGS sequence"/>
</dbReference>
<protein>
    <submittedName>
        <fullName evidence="2">Uncharacterized protein</fullName>
    </submittedName>
</protein>
<evidence type="ECO:0000313" key="2">
    <source>
        <dbReference type="EMBL" id="KKR42190.1"/>
    </source>
</evidence>
<keyword evidence="1" id="KW-0812">Transmembrane</keyword>
<organism evidence="2 3">
    <name type="scientific">Candidatus Woesebacteria bacterium GW2011_GWB1_40_12</name>
    <dbReference type="NCBI Taxonomy" id="1618576"/>
    <lineage>
        <taxon>Bacteria</taxon>
        <taxon>Candidatus Woeseibacteriota</taxon>
    </lineage>
</organism>
<proteinExistence type="predicted"/>